<dbReference type="InterPro" id="IPR044051">
    <property type="entry name" value="Prophage_tail_N"/>
</dbReference>
<dbReference type="Pfam" id="PF18994">
    <property type="entry name" value="Prophage_tailD1"/>
    <property type="match status" value="1"/>
</dbReference>
<name>A0A2H4J5K5_9CAUD</name>
<evidence type="ECO:0000259" key="2">
    <source>
        <dbReference type="Pfam" id="PF18994"/>
    </source>
</evidence>
<dbReference type="Gene3D" id="6.20.110.10">
    <property type="match status" value="1"/>
</dbReference>
<protein>
    <submittedName>
        <fullName evidence="3">Putative endopeptidase</fullName>
    </submittedName>
</protein>
<proteinExistence type="predicted"/>
<gene>
    <name evidence="3" type="ORF">10S1_17</name>
</gene>
<dbReference type="Pfam" id="PF06605">
    <property type="entry name" value="Prophage_tail"/>
    <property type="match status" value="1"/>
</dbReference>
<feature type="domain" description="Prophage endopeptidase tail N-terminal" evidence="2">
    <location>
        <begin position="7"/>
        <end position="92"/>
    </location>
</feature>
<feature type="domain" description="Tail spike" evidence="1">
    <location>
        <begin position="114"/>
        <end position="493"/>
    </location>
</feature>
<evidence type="ECO:0000259" key="1">
    <source>
        <dbReference type="Pfam" id="PF06605"/>
    </source>
</evidence>
<sequence length="532" mass="60677">MNELESLILKNRKGTFGEILTDFDFGSFKYEYEKNNERSIGFTIYKTSLNTDIFDTLLNEMLIVWKGQEYVIKSTSIKYDGAIVTNEITAKHIFMEFQNHYIQKDLENEEMNSEETTDEDNKPTMTLEQYLEFGFKGNKLGFTYEIRGKFTNRVAIDELGNKNGMEFLTEGAELFNYIYFADNKKIYIYDEETFYQMADIPLIYKYNSSEVQATVTTTDVKTYIQGYGKKKTKAETKNYNPVKPKDISYSGTFIKDGTWRTEVVGASYSKEINCKWGNEILEWTLKKMAKGGLLDVYLDDELVGRYECYSKTATSEKIVIARNLSKGKHTFKAVFRGAKSGIDYKKTKPCMYVGTEKSTVLNITAVLKGTDIYHAYAEHKSPNMDAFGFAEAPTVFDDNALDKDELLKKIKAELNDQPTVEVSTNYLGSVEEKHYIGHEDIKENNIIRFIHQPLGYNLDLKVVKITASHPLVNEPVEVDFSNSPTDIIKIQQNLNRNIKKMNNLVKGGSLSGSSFTMPNLYSDSVGVVLLDG</sequence>
<accession>A0A2H4J5K5</accession>
<evidence type="ECO:0000313" key="3">
    <source>
        <dbReference type="EMBL" id="ASN70520.1"/>
    </source>
</evidence>
<dbReference type="Gene3D" id="2.60.120.260">
    <property type="entry name" value="Galactose-binding domain-like"/>
    <property type="match status" value="1"/>
</dbReference>
<dbReference type="EMBL" id="MF417908">
    <property type="protein sequence ID" value="ASN70520.1"/>
    <property type="molecule type" value="Genomic_DNA"/>
</dbReference>
<organism evidence="3">
    <name type="scientific">uncultured Caudovirales phage</name>
    <dbReference type="NCBI Taxonomy" id="2100421"/>
    <lineage>
        <taxon>Viruses</taxon>
        <taxon>Duplodnaviria</taxon>
        <taxon>Heunggongvirae</taxon>
        <taxon>Uroviricota</taxon>
        <taxon>Caudoviricetes</taxon>
        <taxon>Peduoviridae</taxon>
        <taxon>Maltschvirus</taxon>
        <taxon>Maltschvirus maltsch</taxon>
    </lineage>
</organism>
<dbReference type="Gene3D" id="3.55.50.40">
    <property type="match status" value="1"/>
</dbReference>
<reference evidence="3" key="1">
    <citation type="submission" date="2017-06" db="EMBL/GenBank/DDBJ databases">
        <title>Novel phages from South African skin metaviromes.</title>
        <authorList>
            <person name="van Zyl L.J."/>
            <person name="Abrahams Y."/>
            <person name="Stander E.A."/>
            <person name="Kirby B.M."/>
            <person name="Clavaud C."/>
            <person name="Farcet C."/>
            <person name="Breton L."/>
            <person name="Trindade M.I."/>
        </authorList>
    </citation>
    <scope>NUCLEOTIDE SEQUENCE</scope>
</reference>
<dbReference type="InterPro" id="IPR010572">
    <property type="entry name" value="Tail_dom"/>
</dbReference>